<dbReference type="RefSeq" id="WP_344884415.1">
    <property type="nucleotide sequence ID" value="NZ_BAAAZP010000101.1"/>
</dbReference>
<keyword evidence="1" id="KW-0732">Signal</keyword>
<protein>
    <recommendedName>
        <fullName evidence="4">Secreted protein</fullName>
    </recommendedName>
</protein>
<sequence>MFTRIRRRALTLAFATGLLTAQVVTMGASPAAAAPQDCERGANGFVDIPDTLRGAQAPVAPVSIFGRTATLYVGSVRGVTRGWAHLGGDTLWGDSVWMDWTQNGGRTWLQCGPFEVSSGGQTKTSAAQRASSDANWQFRACLRWGRHDPPHVRCTAWW</sequence>
<comment type="caution">
    <text evidence="2">The sequence shown here is derived from an EMBL/GenBank/DDBJ whole genome shotgun (WGS) entry which is preliminary data.</text>
</comment>
<keyword evidence="3" id="KW-1185">Reference proteome</keyword>
<evidence type="ECO:0000313" key="3">
    <source>
        <dbReference type="Proteomes" id="UP001500902"/>
    </source>
</evidence>
<gene>
    <name evidence="2" type="ORF">GCM10022224_055930</name>
</gene>
<proteinExistence type="predicted"/>
<dbReference type="Proteomes" id="UP001500902">
    <property type="component" value="Unassembled WGS sequence"/>
</dbReference>
<feature type="signal peptide" evidence="1">
    <location>
        <begin position="1"/>
        <end position="33"/>
    </location>
</feature>
<reference evidence="3" key="1">
    <citation type="journal article" date="2019" name="Int. J. Syst. Evol. Microbiol.">
        <title>The Global Catalogue of Microorganisms (GCM) 10K type strain sequencing project: providing services to taxonomists for standard genome sequencing and annotation.</title>
        <authorList>
            <consortium name="The Broad Institute Genomics Platform"/>
            <consortium name="The Broad Institute Genome Sequencing Center for Infectious Disease"/>
            <person name="Wu L."/>
            <person name="Ma J."/>
        </authorList>
    </citation>
    <scope>NUCLEOTIDE SEQUENCE [LARGE SCALE GENOMIC DNA]</scope>
    <source>
        <strain evidence="3">JCM 16904</strain>
    </source>
</reference>
<dbReference type="EMBL" id="BAAAZP010000101">
    <property type="protein sequence ID" value="GAA3684106.1"/>
    <property type="molecule type" value="Genomic_DNA"/>
</dbReference>
<name>A0ABP7C966_9ACTN</name>
<evidence type="ECO:0008006" key="4">
    <source>
        <dbReference type="Google" id="ProtNLM"/>
    </source>
</evidence>
<feature type="chain" id="PRO_5046021149" description="Secreted protein" evidence="1">
    <location>
        <begin position="34"/>
        <end position="158"/>
    </location>
</feature>
<organism evidence="2 3">
    <name type="scientific">Nonomuraea antimicrobica</name>
    <dbReference type="NCBI Taxonomy" id="561173"/>
    <lineage>
        <taxon>Bacteria</taxon>
        <taxon>Bacillati</taxon>
        <taxon>Actinomycetota</taxon>
        <taxon>Actinomycetes</taxon>
        <taxon>Streptosporangiales</taxon>
        <taxon>Streptosporangiaceae</taxon>
        <taxon>Nonomuraea</taxon>
    </lineage>
</organism>
<evidence type="ECO:0000256" key="1">
    <source>
        <dbReference type="SAM" id="SignalP"/>
    </source>
</evidence>
<evidence type="ECO:0000313" key="2">
    <source>
        <dbReference type="EMBL" id="GAA3684106.1"/>
    </source>
</evidence>
<accession>A0ABP7C966</accession>